<dbReference type="RefSeq" id="WP_114351963.1">
    <property type="nucleotide sequence ID" value="NZ_QPJJ01000003.1"/>
</dbReference>
<comment type="caution">
    <text evidence="2">The sequence shown here is derived from an EMBL/GenBank/DDBJ whole genome shotgun (WGS) entry which is preliminary data.</text>
</comment>
<gene>
    <name evidence="2" type="ORF">DFR57_103151</name>
</gene>
<organism evidence="2 3">
    <name type="scientific">Saliterribacillus persicus</name>
    <dbReference type="NCBI Taxonomy" id="930114"/>
    <lineage>
        <taxon>Bacteria</taxon>
        <taxon>Bacillati</taxon>
        <taxon>Bacillota</taxon>
        <taxon>Bacilli</taxon>
        <taxon>Bacillales</taxon>
        <taxon>Bacillaceae</taxon>
        <taxon>Saliterribacillus</taxon>
    </lineage>
</organism>
<proteinExistence type="predicted"/>
<dbReference type="InterPro" id="IPR014710">
    <property type="entry name" value="RmlC-like_jellyroll"/>
</dbReference>
<dbReference type="InterPro" id="IPR011051">
    <property type="entry name" value="RmlC_Cupin_sf"/>
</dbReference>
<reference evidence="2 3" key="1">
    <citation type="submission" date="2018-07" db="EMBL/GenBank/DDBJ databases">
        <title>Genomic Encyclopedia of Type Strains, Phase IV (KMG-IV): sequencing the most valuable type-strain genomes for metagenomic binning, comparative biology and taxonomic classification.</title>
        <authorList>
            <person name="Goeker M."/>
        </authorList>
    </citation>
    <scope>NUCLEOTIDE SEQUENCE [LARGE SCALE GENOMIC DNA]</scope>
    <source>
        <strain evidence="2 3">DSM 27696</strain>
    </source>
</reference>
<keyword evidence="3" id="KW-1185">Reference proteome</keyword>
<dbReference type="OrthoDB" id="6311549at2"/>
<dbReference type="InterPro" id="IPR013096">
    <property type="entry name" value="Cupin_2"/>
</dbReference>
<sequence>MQKQKLTNFILFDSNKFTKRIIFKEGASTAFMLNFSGDQSLPAHKHPGSHVFLQVISGGGAFIIDGEEHAVSAGDYLFVTGEEELAFQNNTDAETSIHVLLNRTPDERFATNI</sequence>
<name>A0A368Y420_9BACI</name>
<dbReference type="Proteomes" id="UP000252585">
    <property type="component" value="Unassembled WGS sequence"/>
</dbReference>
<dbReference type="AlphaFoldDB" id="A0A368Y420"/>
<dbReference type="EMBL" id="QPJJ01000003">
    <property type="protein sequence ID" value="RCW74855.1"/>
    <property type="molecule type" value="Genomic_DNA"/>
</dbReference>
<protein>
    <submittedName>
        <fullName evidence="2">Cupin domain</fullName>
    </submittedName>
</protein>
<evidence type="ECO:0000313" key="3">
    <source>
        <dbReference type="Proteomes" id="UP000252585"/>
    </source>
</evidence>
<evidence type="ECO:0000259" key="1">
    <source>
        <dbReference type="Pfam" id="PF07883"/>
    </source>
</evidence>
<dbReference type="Gene3D" id="2.60.120.10">
    <property type="entry name" value="Jelly Rolls"/>
    <property type="match status" value="1"/>
</dbReference>
<accession>A0A368Y420</accession>
<dbReference type="SUPFAM" id="SSF51182">
    <property type="entry name" value="RmlC-like cupins"/>
    <property type="match status" value="1"/>
</dbReference>
<evidence type="ECO:0000313" key="2">
    <source>
        <dbReference type="EMBL" id="RCW74855.1"/>
    </source>
</evidence>
<feature type="domain" description="Cupin type-2" evidence="1">
    <location>
        <begin position="37"/>
        <end position="97"/>
    </location>
</feature>
<dbReference type="Pfam" id="PF07883">
    <property type="entry name" value="Cupin_2"/>
    <property type="match status" value="1"/>
</dbReference>